<dbReference type="PANTHER" id="PTHR42852">
    <property type="entry name" value="THIOL:DISULFIDE INTERCHANGE PROTEIN DSBE"/>
    <property type="match status" value="1"/>
</dbReference>
<name>A0A412WZP7_9BACT</name>
<evidence type="ECO:0000313" key="7">
    <source>
        <dbReference type="Proteomes" id="UP000283589"/>
    </source>
</evidence>
<feature type="domain" description="Thioredoxin" evidence="5">
    <location>
        <begin position="205"/>
        <end position="343"/>
    </location>
</feature>
<dbReference type="Proteomes" id="UP000283589">
    <property type="component" value="Unassembled WGS sequence"/>
</dbReference>
<evidence type="ECO:0000259" key="5">
    <source>
        <dbReference type="PROSITE" id="PS51352"/>
    </source>
</evidence>
<dbReference type="InterPro" id="IPR013766">
    <property type="entry name" value="Thioredoxin_domain"/>
</dbReference>
<dbReference type="InterPro" id="IPR025380">
    <property type="entry name" value="DUF4369"/>
</dbReference>
<dbReference type="GO" id="GO:0017004">
    <property type="term" value="P:cytochrome complex assembly"/>
    <property type="evidence" value="ECO:0007669"/>
    <property type="project" value="UniProtKB-KW"/>
</dbReference>
<evidence type="ECO:0000256" key="1">
    <source>
        <dbReference type="ARBA" id="ARBA00004196"/>
    </source>
</evidence>
<accession>A0A412WZP7</accession>
<evidence type="ECO:0000256" key="2">
    <source>
        <dbReference type="ARBA" id="ARBA00022748"/>
    </source>
</evidence>
<keyword evidence="3" id="KW-1015">Disulfide bond</keyword>
<evidence type="ECO:0000313" key="6">
    <source>
        <dbReference type="EMBL" id="RGV33380.1"/>
    </source>
</evidence>
<proteinExistence type="predicted"/>
<dbReference type="Pfam" id="PF00578">
    <property type="entry name" value="AhpC-TSA"/>
    <property type="match status" value="1"/>
</dbReference>
<keyword evidence="4" id="KW-0676">Redox-active center</keyword>
<dbReference type="PROSITE" id="PS51352">
    <property type="entry name" value="THIOREDOXIN_2"/>
    <property type="match status" value="1"/>
</dbReference>
<dbReference type="InterPro" id="IPR036249">
    <property type="entry name" value="Thioredoxin-like_sf"/>
</dbReference>
<evidence type="ECO:0000256" key="3">
    <source>
        <dbReference type="ARBA" id="ARBA00023157"/>
    </source>
</evidence>
<dbReference type="GO" id="GO:0030313">
    <property type="term" value="C:cell envelope"/>
    <property type="evidence" value="ECO:0007669"/>
    <property type="project" value="UniProtKB-SubCell"/>
</dbReference>
<dbReference type="PROSITE" id="PS00194">
    <property type="entry name" value="THIOREDOXIN_1"/>
    <property type="match status" value="1"/>
</dbReference>
<dbReference type="Pfam" id="PF14289">
    <property type="entry name" value="DUF4369"/>
    <property type="match status" value="1"/>
</dbReference>
<comment type="caution">
    <text evidence="6">The sequence shown here is derived from an EMBL/GenBank/DDBJ whole genome shotgun (WGS) entry which is preliminary data.</text>
</comment>
<evidence type="ECO:0000256" key="4">
    <source>
        <dbReference type="ARBA" id="ARBA00023284"/>
    </source>
</evidence>
<dbReference type="Gene3D" id="3.40.30.10">
    <property type="entry name" value="Glutaredoxin"/>
    <property type="match status" value="1"/>
</dbReference>
<gene>
    <name evidence="6" type="ORF">DWW18_10840</name>
</gene>
<dbReference type="InterPro" id="IPR000866">
    <property type="entry name" value="AhpC/TSA"/>
</dbReference>
<dbReference type="PANTHER" id="PTHR42852:SF6">
    <property type="entry name" value="THIOL:DISULFIDE INTERCHANGE PROTEIN DSBE"/>
    <property type="match status" value="1"/>
</dbReference>
<dbReference type="PROSITE" id="PS51257">
    <property type="entry name" value="PROKAR_LIPOPROTEIN"/>
    <property type="match status" value="1"/>
</dbReference>
<comment type="subcellular location">
    <subcellularLocation>
        <location evidence="1">Cell envelope</location>
    </subcellularLocation>
</comment>
<dbReference type="EMBL" id="QRZA01000013">
    <property type="protein sequence ID" value="RGV33380.1"/>
    <property type="molecule type" value="Genomic_DNA"/>
</dbReference>
<organism evidence="6 7">
    <name type="scientific">Butyricimonas virosa</name>
    <dbReference type="NCBI Taxonomy" id="544645"/>
    <lineage>
        <taxon>Bacteria</taxon>
        <taxon>Pseudomonadati</taxon>
        <taxon>Bacteroidota</taxon>
        <taxon>Bacteroidia</taxon>
        <taxon>Bacteroidales</taxon>
        <taxon>Odoribacteraceae</taxon>
        <taxon>Butyricimonas</taxon>
    </lineage>
</organism>
<dbReference type="CDD" id="cd02966">
    <property type="entry name" value="TlpA_like_family"/>
    <property type="match status" value="1"/>
</dbReference>
<protein>
    <submittedName>
        <fullName evidence="6">AhpC/TSA family protein</fullName>
    </submittedName>
</protein>
<keyword evidence="2" id="KW-0201">Cytochrome c-type biogenesis</keyword>
<dbReference type="RefSeq" id="WP_118260590.1">
    <property type="nucleotide sequence ID" value="NZ_CALBWO010000017.1"/>
</dbReference>
<dbReference type="AlphaFoldDB" id="A0A412WZP7"/>
<dbReference type="STRING" id="1121130.GCA_000519105_02082"/>
<sequence>MMKYIYILLIAFFIGACNRVEKYSISGTWKGADGQIVCLLEGWGEDARVVDSAIVRDGKFHMGKEFTGEKRLTLSMGSGTETILLDREPIMVEVVGFLGDENIRNSCTVKGSPEQAVMKRAGELQFTRTFAVMFGYAMDQKDVSLEAFIDSNLNRVSIAYFMEDLLLSKYPFEEIAKDYERLTPEVKASAAGRSLKGHIDYMRPTQMGGIAPDINLTTPEEKHISLYSLRGKYVLLDFWASWCGPCRKEIPNLKAIYEQFRDKGFEIYSVSLDDKRDAWTKAISELELPWVHVSSLKGWDCPVAKRYSVTSVPKMYLLNPKGEIVAVDLRGEELERKVASFFN</sequence>
<dbReference type="InterPro" id="IPR050553">
    <property type="entry name" value="Thioredoxin_ResA/DsbE_sf"/>
</dbReference>
<dbReference type="InterPro" id="IPR017937">
    <property type="entry name" value="Thioredoxin_CS"/>
</dbReference>
<dbReference type="SUPFAM" id="SSF52833">
    <property type="entry name" value="Thioredoxin-like"/>
    <property type="match status" value="1"/>
</dbReference>
<reference evidence="6 7" key="1">
    <citation type="submission" date="2018-08" db="EMBL/GenBank/DDBJ databases">
        <title>A genome reference for cultivated species of the human gut microbiota.</title>
        <authorList>
            <person name="Zou Y."/>
            <person name="Xue W."/>
            <person name="Luo G."/>
        </authorList>
    </citation>
    <scope>NUCLEOTIDE SEQUENCE [LARGE SCALE GENOMIC DNA]</scope>
    <source>
        <strain evidence="6 7">AF14-49</strain>
    </source>
</reference>